<dbReference type="Proteomes" id="UP001315278">
    <property type="component" value="Unassembled WGS sequence"/>
</dbReference>
<keyword evidence="3" id="KW-0804">Transcription</keyword>
<gene>
    <name evidence="5" type="ORF">JQ615_25840</name>
</gene>
<keyword evidence="2" id="KW-0238">DNA-binding</keyword>
<organism evidence="5 6">
    <name type="scientific">Bradyrhizobium jicamae</name>
    <dbReference type="NCBI Taxonomy" id="280332"/>
    <lineage>
        <taxon>Bacteria</taxon>
        <taxon>Pseudomonadati</taxon>
        <taxon>Pseudomonadota</taxon>
        <taxon>Alphaproteobacteria</taxon>
        <taxon>Hyphomicrobiales</taxon>
        <taxon>Nitrobacteraceae</taxon>
        <taxon>Bradyrhizobium</taxon>
    </lineage>
</organism>
<dbReference type="PANTHER" id="PTHR46796">
    <property type="entry name" value="HTH-TYPE TRANSCRIPTIONAL ACTIVATOR RHAS-RELATED"/>
    <property type="match status" value="1"/>
</dbReference>
<accession>A0ABS5FPU2</accession>
<protein>
    <submittedName>
        <fullName evidence="5">AraC family transcriptional regulator</fullName>
    </submittedName>
</protein>
<evidence type="ECO:0000259" key="4">
    <source>
        <dbReference type="PROSITE" id="PS01124"/>
    </source>
</evidence>
<dbReference type="PROSITE" id="PS01124">
    <property type="entry name" value="HTH_ARAC_FAMILY_2"/>
    <property type="match status" value="1"/>
</dbReference>
<dbReference type="SMART" id="SM00342">
    <property type="entry name" value="HTH_ARAC"/>
    <property type="match status" value="1"/>
</dbReference>
<keyword evidence="1" id="KW-0805">Transcription regulation</keyword>
<comment type="caution">
    <text evidence="5">The sequence shown here is derived from an EMBL/GenBank/DDBJ whole genome shotgun (WGS) entry which is preliminary data.</text>
</comment>
<dbReference type="SUPFAM" id="SSF46689">
    <property type="entry name" value="Homeodomain-like"/>
    <property type="match status" value="1"/>
</dbReference>
<reference evidence="6" key="1">
    <citation type="journal article" date="2021" name="ISME J.">
        <title>Evolutionary origin and ecological implication of a unique nif island in free-living Bradyrhizobium lineages.</title>
        <authorList>
            <person name="Tao J."/>
        </authorList>
    </citation>
    <scope>NUCLEOTIDE SEQUENCE [LARGE SCALE GENOMIC DNA]</scope>
    <source>
        <strain evidence="6">SZCCT0434</strain>
    </source>
</reference>
<dbReference type="EMBL" id="JAFCJH010000031">
    <property type="protein sequence ID" value="MBR0798813.1"/>
    <property type="molecule type" value="Genomic_DNA"/>
</dbReference>
<dbReference type="Pfam" id="PF12833">
    <property type="entry name" value="HTH_18"/>
    <property type="match status" value="1"/>
</dbReference>
<dbReference type="InterPro" id="IPR050204">
    <property type="entry name" value="AraC_XylS_family_regulators"/>
</dbReference>
<dbReference type="InterPro" id="IPR009057">
    <property type="entry name" value="Homeodomain-like_sf"/>
</dbReference>
<dbReference type="PANTHER" id="PTHR46796:SF12">
    <property type="entry name" value="HTH-TYPE DNA-BINDING TRANSCRIPTIONAL ACTIVATOR EUTR"/>
    <property type="match status" value="1"/>
</dbReference>
<proteinExistence type="predicted"/>
<evidence type="ECO:0000256" key="2">
    <source>
        <dbReference type="ARBA" id="ARBA00023125"/>
    </source>
</evidence>
<evidence type="ECO:0000313" key="6">
    <source>
        <dbReference type="Proteomes" id="UP001315278"/>
    </source>
</evidence>
<name>A0ABS5FPU2_9BRAD</name>
<evidence type="ECO:0000313" key="5">
    <source>
        <dbReference type="EMBL" id="MBR0798813.1"/>
    </source>
</evidence>
<evidence type="ECO:0000256" key="1">
    <source>
        <dbReference type="ARBA" id="ARBA00023015"/>
    </source>
</evidence>
<keyword evidence="6" id="KW-1185">Reference proteome</keyword>
<dbReference type="Gene3D" id="1.10.10.60">
    <property type="entry name" value="Homeodomain-like"/>
    <property type="match status" value="1"/>
</dbReference>
<feature type="domain" description="HTH araC/xylS-type" evidence="4">
    <location>
        <begin position="210"/>
        <end position="315"/>
    </location>
</feature>
<evidence type="ECO:0000256" key="3">
    <source>
        <dbReference type="ARBA" id="ARBA00023163"/>
    </source>
</evidence>
<dbReference type="RefSeq" id="WP_212395379.1">
    <property type="nucleotide sequence ID" value="NZ_JAFCJH010000031.1"/>
</dbReference>
<sequence>MGEHLLVSTGELDSFEGLHNAVKGSHVDVMQLERGKLCGTLSHVGIGDFSLSIGSFNVGVRTQRVSTDEKLIIGMLLSAKDRVTHWAFDMQPGDVLVIPPSIEHDGVFQSASSYAAIRFDLTDLPRVFGSEPRLSDAETWRQKNHYRADSAIGMVATQRLPQIVSHLARHPGVLSENSAEFWKQTIVDCMTATIVTSLPPDDYGNLPSAMKMVRYVEDYLEAAGTRPVHVSEICSEFRLSRRSLHRAFHEVFGIGPVTFLRHKRLCAVHSLLRQSAPGQTTVTEVALQQGFIELGRFSQYYRAMFGEYPSQTLGYATK</sequence>
<dbReference type="InterPro" id="IPR018060">
    <property type="entry name" value="HTH_AraC"/>
</dbReference>